<keyword evidence="6 11" id="KW-0697">Rotamase</keyword>
<evidence type="ECO:0000259" key="16">
    <source>
        <dbReference type="PROSITE" id="PS50059"/>
    </source>
</evidence>
<feature type="compositionally biased region" description="Basic residues" evidence="14">
    <location>
        <begin position="439"/>
        <end position="450"/>
    </location>
</feature>
<dbReference type="GO" id="GO:0003755">
    <property type="term" value="F:peptidyl-prolyl cis-trans isomerase activity"/>
    <property type="evidence" value="ECO:0007669"/>
    <property type="project" value="UniProtKB-EC"/>
</dbReference>
<evidence type="ECO:0000256" key="8">
    <source>
        <dbReference type="ARBA" id="ARBA00023235"/>
    </source>
</evidence>
<comment type="domain">
    <text evidence="11">Consists of 3 domains; the N-terminus binds the ribosome, the middle domain has PPIase activity, while the C-terminus has intrinsic chaperone activity on its own.</text>
</comment>
<evidence type="ECO:0000256" key="9">
    <source>
        <dbReference type="ARBA" id="ARBA00023306"/>
    </source>
</evidence>
<dbReference type="Gene3D" id="3.10.50.40">
    <property type="match status" value="1"/>
</dbReference>
<evidence type="ECO:0000256" key="5">
    <source>
        <dbReference type="ARBA" id="ARBA00022618"/>
    </source>
</evidence>
<name>A0ABY5TYP7_9BACT</name>
<dbReference type="PROSITE" id="PS01124">
    <property type="entry name" value="HTH_ARAC_FAMILY_2"/>
    <property type="match status" value="1"/>
</dbReference>
<protein>
    <recommendedName>
        <fullName evidence="4 11">Trigger factor</fullName>
        <shortName evidence="11">TF</shortName>
        <ecNumber evidence="3 11">5.2.1.8</ecNumber>
    </recommendedName>
    <alternativeName>
        <fullName evidence="10 11">PPIase</fullName>
    </alternativeName>
</protein>
<accession>A0ABY5TYP7</accession>
<dbReference type="Proteomes" id="UP001058364">
    <property type="component" value="Chromosome"/>
</dbReference>
<comment type="subcellular location">
    <subcellularLocation>
        <location evidence="11">Cytoplasm</location>
    </subcellularLocation>
    <text evidence="11">About half TF is bound to the ribosome near the polypeptide exit tunnel while the other half is free in the cytoplasm.</text>
</comment>
<keyword evidence="9 11" id="KW-0131">Cell cycle</keyword>
<dbReference type="EC" id="5.2.1.8" evidence="3 11"/>
<dbReference type="HAMAP" id="MF_00303">
    <property type="entry name" value="Trigger_factor_Tig"/>
    <property type="match status" value="1"/>
</dbReference>
<dbReference type="Pfam" id="PF00254">
    <property type="entry name" value="FKBP_C"/>
    <property type="match status" value="1"/>
</dbReference>
<evidence type="ECO:0000256" key="4">
    <source>
        <dbReference type="ARBA" id="ARBA00016902"/>
    </source>
</evidence>
<evidence type="ECO:0000256" key="10">
    <source>
        <dbReference type="ARBA" id="ARBA00029986"/>
    </source>
</evidence>
<reference evidence="17" key="1">
    <citation type="submission" date="2022-08" db="EMBL/GenBank/DDBJ databases">
        <title>Complete genome sequence of Mycoplasma molare type strain H 542.</title>
        <authorList>
            <person name="Spergser J."/>
        </authorList>
    </citation>
    <scope>NUCLEOTIDE SEQUENCE</scope>
    <source>
        <strain evidence="17">H 542</strain>
    </source>
</reference>
<dbReference type="Gene3D" id="1.10.3120.10">
    <property type="entry name" value="Trigger factor, C-terminal domain"/>
    <property type="match status" value="1"/>
</dbReference>
<evidence type="ECO:0000259" key="15">
    <source>
        <dbReference type="PROSITE" id="PS01124"/>
    </source>
</evidence>
<dbReference type="InterPro" id="IPR018060">
    <property type="entry name" value="HTH_AraC"/>
</dbReference>
<dbReference type="NCBIfam" id="TIGR00115">
    <property type="entry name" value="tig"/>
    <property type="match status" value="1"/>
</dbReference>
<dbReference type="Pfam" id="PF05697">
    <property type="entry name" value="Trigger_N"/>
    <property type="match status" value="1"/>
</dbReference>
<comment type="catalytic activity">
    <reaction evidence="1 11 12">
        <text>[protein]-peptidylproline (omega=180) = [protein]-peptidylproline (omega=0)</text>
        <dbReference type="Rhea" id="RHEA:16237"/>
        <dbReference type="Rhea" id="RHEA-COMP:10747"/>
        <dbReference type="Rhea" id="RHEA-COMP:10748"/>
        <dbReference type="ChEBI" id="CHEBI:83833"/>
        <dbReference type="ChEBI" id="CHEBI:83834"/>
        <dbReference type="EC" id="5.2.1.8"/>
    </reaction>
</comment>
<dbReference type="InterPro" id="IPR008880">
    <property type="entry name" value="Trigger_fac_C"/>
</dbReference>
<evidence type="ECO:0000256" key="1">
    <source>
        <dbReference type="ARBA" id="ARBA00000971"/>
    </source>
</evidence>
<evidence type="ECO:0000256" key="7">
    <source>
        <dbReference type="ARBA" id="ARBA00023186"/>
    </source>
</evidence>
<feature type="domain" description="PPIase FKBP-type" evidence="16">
    <location>
        <begin position="164"/>
        <end position="265"/>
    </location>
</feature>
<dbReference type="PIRSF" id="PIRSF003095">
    <property type="entry name" value="Trigger_factor"/>
    <property type="match status" value="1"/>
</dbReference>
<feature type="domain" description="HTH araC/xylS-type" evidence="15">
    <location>
        <begin position="316"/>
        <end position="418"/>
    </location>
</feature>
<organism evidence="17 18">
    <name type="scientific">Mesomycoplasma molare</name>
    <dbReference type="NCBI Taxonomy" id="171288"/>
    <lineage>
        <taxon>Bacteria</taxon>
        <taxon>Bacillati</taxon>
        <taxon>Mycoplasmatota</taxon>
        <taxon>Mycoplasmoidales</taxon>
        <taxon>Metamycoplasmataceae</taxon>
        <taxon>Mesomycoplasma</taxon>
    </lineage>
</organism>
<dbReference type="InterPro" id="IPR001179">
    <property type="entry name" value="PPIase_FKBP_dom"/>
</dbReference>
<dbReference type="InterPro" id="IPR046357">
    <property type="entry name" value="PPIase_dom_sf"/>
</dbReference>
<evidence type="ECO:0000313" key="17">
    <source>
        <dbReference type="EMBL" id="UWD34164.1"/>
    </source>
</evidence>
<keyword evidence="8 11" id="KW-0413">Isomerase</keyword>
<evidence type="ECO:0000256" key="6">
    <source>
        <dbReference type="ARBA" id="ARBA00023110"/>
    </source>
</evidence>
<evidence type="ECO:0000256" key="14">
    <source>
        <dbReference type="SAM" id="MobiDB-lite"/>
    </source>
</evidence>
<dbReference type="InterPro" id="IPR027304">
    <property type="entry name" value="Trigger_fact/SurA_dom_sf"/>
</dbReference>
<proteinExistence type="inferred from homology"/>
<dbReference type="SUPFAM" id="SSF109998">
    <property type="entry name" value="Triger factor/SurA peptide-binding domain-like"/>
    <property type="match status" value="1"/>
</dbReference>
<keyword evidence="5 11" id="KW-0132">Cell division</keyword>
<evidence type="ECO:0000256" key="3">
    <source>
        <dbReference type="ARBA" id="ARBA00013194"/>
    </source>
</evidence>
<dbReference type="SUPFAM" id="SSF102735">
    <property type="entry name" value="Trigger factor ribosome-binding domain"/>
    <property type="match status" value="1"/>
</dbReference>
<dbReference type="InterPro" id="IPR036611">
    <property type="entry name" value="Trigger_fac_ribosome-bd_sf"/>
</dbReference>
<evidence type="ECO:0000256" key="12">
    <source>
        <dbReference type="PROSITE-ProRule" id="PRU00277"/>
    </source>
</evidence>
<evidence type="ECO:0000313" key="18">
    <source>
        <dbReference type="Proteomes" id="UP001058364"/>
    </source>
</evidence>
<dbReference type="EMBL" id="CP103423">
    <property type="protein sequence ID" value="UWD34164.1"/>
    <property type="molecule type" value="Genomic_DNA"/>
</dbReference>
<sequence length="466" mass="53255">MVKREVSAKTSELIVKVKAEKSEWLEAQKKGKNKLIKNLQIPGFRKGKVPLDKAKNLISEQQIISEAANLIVENMQKIANSQIVESDQVLSWHPEVKPVSISKEEFELEFVYPIYPQFKLADYKTTGVEFKVKKVTKADINEAVDKLVKSHSLYESIEKEIKNGDIVTFDFKGFINDEPFEGGEAQDFELKIGSNNFIKGFEEAMIGFKKGDEKEIKVSFPKDYHAKEYAGKPAVFKLKIKDVKRANKIELNDQFVADLKIPNVHSVTELNKYYENVLTEENNEKAKMAFQKEIFDYLFSKTEFPVSSVLIKEEIKRVKKITEDKLKEQGFSIKEYAELLKINSEDLEKTFEAEALNNLKTSLTFAEISRIEKLNAVEEDYQKEYAKIAKLYGFKDTKGVEGVITREQLQIPIVNRKVIDRLIQYNTGKIADKIKAAKKTAAKKTTKTATKKSSTSSKTAKKENTK</sequence>
<evidence type="ECO:0000256" key="2">
    <source>
        <dbReference type="ARBA" id="ARBA00005464"/>
    </source>
</evidence>
<comment type="function">
    <text evidence="11">Involved in protein export. Acts as a chaperone by maintaining the newly synthesized protein in an open conformation. Functions as a peptidyl-prolyl cis-trans isomerase.</text>
</comment>
<dbReference type="SUPFAM" id="SSF54534">
    <property type="entry name" value="FKBP-like"/>
    <property type="match status" value="1"/>
</dbReference>
<dbReference type="RefSeq" id="WP_259429369.1">
    <property type="nucleotide sequence ID" value="NZ_CP103423.1"/>
</dbReference>
<gene>
    <name evidence="11 17" type="primary">tig</name>
    <name evidence="17" type="ORF">NX772_03720</name>
</gene>
<keyword evidence="11" id="KW-0963">Cytoplasm</keyword>
<dbReference type="InterPro" id="IPR008881">
    <property type="entry name" value="Trigger_fac_ribosome-bd_bac"/>
</dbReference>
<dbReference type="PROSITE" id="PS50059">
    <property type="entry name" value="FKBP_PPIASE"/>
    <property type="match status" value="1"/>
</dbReference>
<evidence type="ECO:0000256" key="13">
    <source>
        <dbReference type="RuleBase" id="RU003914"/>
    </source>
</evidence>
<dbReference type="Gene3D" id="3.30.70.1050">
    <property type="entry name" value="Trigger factor ribosome-binding domain"/>
    <property type="match status" value="1"/>
</dbReference>
<keyword evidence="18" id="KW-1185">Reference proteome</keyword>
<dbReference type="Pfam" id="PF05698">
    <property type="entry name" value="Trigger_C"/>
    <property type="match status" value="1"/>
</dbReference>
<evidence type="ECO:0000256" key="11">
    <source>
        <dbReference type="HAMAP-Rule" id="MF_00303"/>
    </source>
</evidence>
<dbReference type="InterPro" id="IPR005215">
    <property type="entry name" value="Trig_fac"/>
</dbReference>
<keyword evidence="7 11" id="KW-0143">Chaperone</keyword>
<feature type="region of interest" description="Disordered" evidence="14">
    <location>
        <begin position="439"/>
        <end position="466"/>
    </location>
</feature>
<comment type="similarity">
    <text evidence="2 11 13">Belongs to the FKBP-type PPIase family. Tig subfamily.</text>
</comment>
<dbReference type="InterPro" id="IPR037041">
    <property type="entry name" value="Trigger_fac_C_sf"/>
</dbReference>